<keyword evidence="3" id="KW-0804">Transcription</keyword>
<evidence type="ECO:0000256" key="3">
    <source>
        <dbReference type="ARBA" id="ARBA00023163"/>
    </source>
</evidence>
<keyword evidence="1" id="KW-0805">Transcription regulation</keyword>
<reference evidence="6 7" key="1">
    <citation type="journal article" date="2014" name="Int. J. Syst. Evol. Microbiol.">
        <title>Complete genome sequence of Corynebacterium casei LMG S-19264T (=DSM 44701T), isolated from a smear-ripened cheese.</title>
        <authorList>
            <consortium name="US DOE Joint Genome Institute (JGI-PGF)"/>
            <person name="Walter F."/>
            <person name="Albersmeier A."/>
            <person name="Kalinowski J."/>
            <person name="Ruckert C."/>
        </authorList>
    </citation>
    <scope>NUCLEOTIDE SEQUENCE [LARGE SCALE GENOMIC DNA]</scope>
    <source>
        <strain evidence="6 7">NBRC 110095</strain>
    </source>
</reference>
<dbReference type="AlphaFoldDB" id="A0AA37WQL0"/>
<dbReference type="InterPro" id="IPR036388">
    <property type="entry name" value="WH-like_DNA-bd_sf"/>
</dbReference>
<dbReference type="InterPro" id="IPR009057">
    <property type="entry name" value="Homeodomain-like_sf"/>
</dbReference>
<name>A0AA37WQL0_9GAMM</name>
<keyword evidence="7" id="KW-1185">Reference proteome</keyword>
<dbReference type="PROSITE" id="PS51071">
    <property type="entry name" value="HTH_RPIR"/>
    <property type="match status" value="1"/>
</dbReference>
<dbReference type="Gene3D" id="1.10.10.10">
    <property type="entry name" value="Winged helix-like DNA-binding domain superfamily/Winged helix DNA-binding domain"/>
    <property type="match status" value="1"/>
</dbReference>
<dbReference type="Pfam" id="PF01380">
    <property type="entry name" value="SIS"/>
    <property type="match status" value="1"/>
</dbReference>
<evidence type="ECO:0000259" key="4">
    <source>
        <dbReference type="PROSITE" id="PS51071"/>
    </source>
</evidence>
<organism evidence="6 7">
    <name type="scientific">Marinibactrum halimedae</name>
    <dbReference type="NCBI Taxonomy" id="1444977"/>
    <lineage>
        <taxon>Bacteria</taxon>
        <taxon>Pseudomonadati</taxon>
        <taxon>Pseudomonadota</taxon>
        <taxon>Gammaproteobacteria</taxon>
        <taxon>Cellvibrionales</taxon>
        <taxon>Cellvibrionaceae</taxon>
        <taxon>Marinibactrum</taxon>
    </lineage>
</organism>
<dbReference type="EMBL" id="BSPD01000103">
    <property type="protein sequence ID" value="GLS28236.1"/>
    <property type="molecule type" value="Genomic_DNA"/>
</dbReference>
<dbReference type="RefSeq" id="WP_232594585.1">
    <property type="nucleotide sequence ID" value="NZ_BSPD01000103.1"/>
</dbReference>
<dbReference type="CDD" id="cd05013">
    <property type="entry name" value="SIS_RpiR"/>
    <property type="match status" value="1"/>
</dbReference>
<evidence type="ECO:0000313" key="6">
    <source>
        <dbReference type="EMBL" id="GLS28236.1"/>
    </source>
</evidence>
<feature type="domain" description="SIS" evidence="5">
    <location>
        <begin position="124"/>
        <end position="263"/>
    </location>
</feature>
<dbReference type="GO" id="GO:1901135">
    <property type="term" value="P:carbohydrate derivative metabolic process"/>
    <property type="evidence" value="ECO:0007669"/>
    <property type="project" value="InterPro"/>
</dbReference>
<sequence>MKQAAVTQVIIHAQDRLRKSERKVADFVLNEPNAVVQMRIVDLANAADVSEPTVVRFCRAVGYNGFQDFKLNLVQQLASAPSFGQVPVTNEDTVSDYIVKMFDSTVDALVNVRDMLNSTALERAINAISAAERVEFFGFGASGIVAADAHHKFFRLQILSAAYSDHHIQHMSARSMKSGDVVVAISQSGRSTALLESVEVAKKSGATVISISPSSSPLSQSATISVDVDVEEDIEVYTPLVSRITHLMVIDVLAVGVAQRRGDALNDHLFNIKQSLQPLRSSD</sequence>
<protein>
    <submittedName>
        <fullName evidence="6">Transcriptional regulator</fullName>
    </submittedName>
</protein>
<dbReference type="GO" id="GO:0003700">
    <property type="term" value="F:DNA-binding transcription factor activity"/>
    <property type="evidence" value="ECO:0007669"/>
    <property type="project" value="InterPro"/>
</dbReference>
<dbReference type="Gene3D" id="3.40.50.10490">
    <property type="entry name" value="Glucose-6-phosphate isomerase like protein, domain 1"/>
    <property type="match status" value="1"/>
</dbReference>
<dbReference type="GO" id="GO:0003677">
    <property type="term" value="F:DNA binding"/>
    <property type="evidence" value="ECO:0007669"/>
    <property type="project" value="UniProtKB-KW"/>
</dbReference>
<evidence type="ECO:0000256" key="2">
    <source>
        <dbReference type="ARBA" id="ARBA00023125"/>
    </source>
</evidence>
<feature type="domain" description="HTH rpiR-type" evidence="4">
    <location>
        <begin position="4"/>
        <end position="80"/>
    </location>
</feature>
<proteinExistence type="predicted"/>
<dbReference type="Pfam" id="PF01418">
    <property type="entry name" value="HTH_6"/>
    <property type="match status" value="1"/>
</dbReference>
<dbReference type="GO" id="GO:0097367">
    <property type="term" value="F:carbohydrate derivative binding"/>
    <property type="evidence" value="ECO:0007669"/>
    <property type="project" value="InterPro"/>
</dbReference>
<accession>A0AA37WQL0</accession>
<evidence type="ECO:0000259" key="5">
    <source>
        <dbReference type="PROSITE" id="PS51464"/>
    </source>
</evidence>
<comment type="caution">
    <text evidence="6">The sequence shown here is derived from an EMBL/GenBank/DDBJ whole genome shotgun (WGS) entry which is preliminary data.</text>
</comment>
<keyword evidence="2" id="KW-0238">DNA-binding</keyword>
<dbReference type="SUPFAM" id="SSF46689">
    <property type="entry name" value="Homeodomain-like"/>
    <property type="match status" value="1"/>
</dbReference>
<gene>
    <name evidence="6" type="ORF">GCM10007877_39550</name>
</gene>
<dbReference type="InterPro" id="IPR001347">
    <property type="entry name" value="SIS_dom"/>
</dbReference>
<evidence type="ECO:0000313" key="7">
    <source>
        <dbReference type="Proteomes" id="UP001156870"/>
    </source>
</evidence>
<dbReference type="InterPro" id="IPR000281">
    <property type="entry name" value="HTH_RpiR"/>
</dbReference>
<dbReference type="InterPro" id="IPR035472">
    <property type="entry name" value="RpiR-like_SIS"/>
</dbReference>
<dbReference type="SUPFAM" id="SSF53697">
    <property type="entry name" value="SIS domain"/>
    <property type="match status" value="1"/>
</dbReference>
<dbReference type="PROSITE" id="PS51464">
    <property type="entry name" value="SIS"/>
    <property type="match status" value="1"/>
</dbReference>
<evidence type="ECO:0000256" key="1">
    <source>
        <dbReference type="ARBA" id="ARBA00023015"/>
    </source>
</evidence>
<dbReference type="PANTHER" id="PTHR30514">
    <property type="entry name" value="GLUCOKINASE"/>
    <property type="match status" value="1"/>
</dbReference>
<dbReference type="InterPro" id="IPR047640">
    <property type="entry name" value="RpiR-like"/>
</dbReference>
<dbReference type="Proteomes" id="UP001156870">
    <property type="component" value="Unassembled WGS sequence"/>
</dbReference>
<dbReference type="PANTHER" id="PTHR30514:SF1">
    <property type="entry name" value="HTH-TYPE TRANSCRIPTIONAL REGULATOR HEXR-RELATED"/>
    <property type="match status" value="1"/>
</dbReference>
<dbReference type="PROSITE" id="PS00356">
    <property type="entry name" value="HTH_LACI_1"/>
    <property type="match status" value="1"/>
</dbReference>
<dbReference type="InterPro" id="IPR046348">
    <property type="entry name" value="SIS_dom_sf"/>
</dbReference>